<keyword evidence="4 10" id="KW-0238">DNA-binding</keyword>
<reference evidence="10 11" key="1">
    <citation type="submission" date="2024-01" db="EMBL/GenBank/DDBJ databases">
        <title>The complete chloroplast genome sequence of Lithospermum erythrorhizon: insights into the phylogenetic relationship among Boraginaceae species and the maternal lineages of purple gromwells.</title>
        <authorList>
            <person name="Okada T."/>
            <person name="Watanabe K."/>
        </authorList>
    </citation>
    <scope>NUCLEOTIDE SEQUENCE [LARGE SCALE GENOMIC DNA]</scope>
</reference>
<evidence type="ECO:0000256" key="4">
    <source>
        <dbReference type="ARBA" id="ARBA00023125"/>
    </source>
</evidence>
<dbReference type="PANTHER" id="PTHR31307">
    <property type="entry name" value="TRIHELIX TRANSCRIPTION FACTOR ASIL2"/>
    <property type="match status" value="1"/>
</dbReference>
<evidence type="ECO:0000259" key="9">
    <source>
        <dbReference type="Pfam" id="PF13837"/>
    </source>
</evidence>
<feature type="compositionally biased region" description="Pro residues" evidence="8">
    <location>
        <begin position="1"/>
        <end position="27"/>
    </location>
</feature>
<feature type="coiled-coil region" evidence="7">
    <location>
        <begin position="253"/>
        <end position="287"/>
    </location>
</feature>
<evidence type="ECO:0000256" key="6">
    <source>
        <dbReference type="ARBA" id="ARBA00023242"/>
    </source>
</evidence>
<name>A0AAV3RD91_LITER</name>
<proteinExistence type="predicted"/>
<evidence type="ECO:0000256" key="7">
    <source>
        <dbReference type="SAM" id="Coils"/>
    </source>
</evidence>
<dbReference type="Pfam" id="PF13837">
    <property type="entry name" value="Myb_DNA-bind_4"/>
    <property type="match status" value="1"/>
</dbReference>
<evidence type="ECO:0000256" key="5">
    <source>
        <dbReference type="ARBA" id="ARBA00023163"/>
    </source>
</evidence>
<dbReference type="Gene3D" id="1.10.10.60">
    <property type="entry name" value="Homeodomain-like"/>
    <property type="match status" value="1"/>
</dbReference>
<gene>
    <name evidence="10" type="ORF">LIER_26891</name>
</gene>
<dbReference type="EMBL" id="BAABME010008506">
    <property type="protein sequence ID" value="GAA0173233.1"/>
    <property type="molecule type" value="Genomic_DNA"/>
</dbReference>
<comment type="subcellular location">
    <subcellularLocation>
        <location evidence="1">Nucleus</location>
    </subcellularLocation>
</comment>
<evidence type="ECO:0000256" key="1">
    <source>
        <dbReference type="ARBA" id="ARBA00004123"/>
    </source>
</evidence>
<feature type="region of interest" description="Disordered" evidence="8">
    <location>
        <begin position="205"/>
        <end position="232"/>
    </location>
</feature>
<dbReference type="PANTHER" id="PTHR31307:SF50">
    <property type="entry name" value="SEQUENCE-SPECIFIC DNA BINDING TRANSCRIPTION FACTOR"/>
    <property type="match status" value="1"/>
</dbReference>
<evidence type="ECO:0000256" key="2">
    <source>
        <dbReference type="ARBA" id="ARBA00023015"/>
    </source>
</evidence>
<dbReference type="GO" id="GO:0000976">
    <property type="term" value="F:transcription cis-regulatory region binding"/>
    <property type="evidence" value="ECO:0007669"/>
    <property type="project" value="TreeGrafter"/>
</dbReference>
<dbReference type="InterPro" id="IPR044823">
    <property type="entry name" value="ASIL1/2-like"/>
</dbReference>
<organism evidence="10 11">
    <name type="scientific">Lithospermum erythrorhizon</name>
    <name type="common">Purple gromwell</name>
    <name type="synonym">Lithospermum officinale var. erythrorhizon</name>
    <dbReference type="NCBI Taxonomy" id="34254"/>
    <lineage>
        <taxon>Eukaryota</taxon>
        <taxon>Viridiplantae</taxon>
        <taxon>Streptophyta</taxon>
        <taxon>Embryophyta</taxon>
        <taxon>Tracheophyta</taxon>
        <taxon>Spermatophyta</taxon>
        <taxon>Magnoliopsida</taxon>
        <taxon>eudicotyledons</taxon>
        <taxon>Gunneridae</taxon>
        <taxon>Pentapetalae</taxon>
        <taxon>asterids</taxon>
        <taxon>lamiids</taxon>
        <taxon>Boraginales</taxon>
        <taxon>Boraginaceae</taxon>
        <taxon>Boraginoideae</taxon>
        <taxon>Lithospermeae</taxon>
        <taxon>Lithospermum</taxon>
    </lineage>
</organism>
<keyword evidence="2" id="KW-0805">Transcription regulation</keyword>
<dbReference type="AlphaFoldDB" id="A0AAV3RD91"/>
<feature type="region of interest" description="Disordered" evidence="8">
    <location>
        <begin position="1"/>
        <end position="28"/>
    </location>
</feature>
<sequence>MSTTTPPPSPPLPPSLRHPPSRPPPSFPAREDCWTEEATHTLISSWGAQFLELNRGNLRQKHWQEVADKVNALHAHTKKQYRTDIQCKNRIDTLKKRFKIEKSQIIQSNGQYVSTWVFFDGLDRLIGDGFIKNGVSVSPPEEVAATPPGRAAPVTRSLLEVVRDGHVWKLPPPSAVPVGPRSKRPVTEGALSRRNFSAMAAAAARADEDEEEEDEGSDMLGEGIGRGGRKENRESLVVEEGYRRLAEAIGRFAEVYERVEESKQRQLIELEKQRMQFTKELEIQRMKLFMESQVHIEKFKRIKPNSSDDERFVAILETFPKHFLVYIGLPL</sequence>
<keyword evidence="3 7" id="KW-0175">Coiled coil</keyword>
<feature type="compositionally biased region" description="Acidic residues" evidence="8">
    <location>
        <begin position="207"/>
        <end position="217"/>
    </location>
</feature>
<keyword evidence="5" id="KW-0804">Transcription</keyword>
<dbReference type="Proteomes" id="UP001454036">
    <property type="component" value="Unassembled WGS sequence"/>
</dbReference>
<protein>
    <submittedName>
        <fullName evidence="10">DNA-binding transcription factor</fullName>
    </submittedName>
</protein>
<dbReference type="GO" id="GO:0005634">
    <property type="term" value="C:nucleus"/>
    <property type="evidence" value="ECO:0007669"/>
    <property type="project" value="UniProtKB-SubCell"/>
</dbReference>
<evidence type="ECO:0000256" key="3">
    <source>
        <dbReference type="ARBA" id="ARBA00023054"/>
    </source>
</evidence>
<accession>A0AAV3RD91</accession>
<keyword evidence="6" id="KW-0539">Nucleus</keyword>
<dbReference type="InterPro" id="IPR044822">
    <property type="entry name" value="Myb_DNA-bind_4"/>
</dbReference>
<keyword evidence="11" id="KW-1185">Reference proteome</keyword>
<evidence type="ECO:0000256" key="8">
    <source>
        <dbReference type="SAM" id="MobiDB-lite"/>
    </source>
</evidence>
<evidence type="ECO:0000313" key="11">
    <source>
        <dbReference type="Proteomes" id="UP001454036"/>
    </source>
</evidence>
<dbReference type="FunFam" id="1.10.10.60:FF:000104">
    <property type="entry name" value="trihelix transcription factor ASIL2"/>
    <property type="match status" value="1"/>
</dbReference>
<evidence type="ECO:0000313" key="10">
    <source>
        <dbReference type="EMBL" id="GAA0173233.1"/>
    </source>
</evidence>
<comment type="caution">
    <text evidence="10">The sequence shown here is derived from an EMBL/GenBank/DDBJ whole genome shotgun (WGS) entry which is preliminary data.</text>
</comment>
<feature type="domain" description="Myb/SANT-like DNA-binding" evidence="9">
    <location>
        <begin position="32"/>
        <end position="125"/>
    </location>
</feature>